<dbReference type="OrthoDB" id="350754at2"/>
<proteinExistence type="predicted"/>
<dbReference type="PROSITE" id="PS51096">
    <property type="entry name" value="PTS_EIIA_TYPE_4"/>
    <property type="match status" value="1"/>
</dbReference>
<comment type="subunit">
    <text evidence="5">Homodimer. The dihydroxyacetone kinase complex is composed of a homodimer of DhaM, a homodimer of DhaK and the subunit DhaL.</text>
</comment>
<dbReference type="GO" id="GO:0047324">
    <property type="term" value="F:phosphoenolpyruvate-glycerone phosphotransferase activity"/>
    <property type="evidence" value="ECO:0007669"/>
    <property type="project" value="UniProtKB-EC"/>
</dbReference>
<comment type="function">
    <text evidence="2">Component of the dihydroxyacetone kinase complex, which is responsible for the phosphoenolpyruvate (PEP)-dependent phosphorylation of dihydroxyacetone. DhaM serves as the phosphoryl donor. Is phosphorylated by phosphoenolpyruvate in an EI- and HPr-dependent reaction, and a phosphorelay system on histidine residues finally leads to phosphoryl transfer to DhaL and dihydroxyacetone.</text>
</comment>
<comment type="caution">
    <text evidence="7">The sequence shown here is derived from an EMBL/GenBank/DDBJ whole genome shotgun (WGS) entry which is preliminary data.</text>
</comment>
<dbReference type="Proteomes" id="UP000031675">
    <property type="component" value="Unassembled WGS sequence"/>
</dbReference>
<dbReference type="GO" id="GO:0016020">
    <property type="term" value="C:membrane"/>
    <property type="evidence" value="ECO:0007669"/>
    <property type="project" value="InterPro"/>
</dbReference>
<feature type="domain" description="PTS EIIA type-4" evidence="6">
    <location>
        <begin position="7"/>
        <end position="135"/>
    </location>
</feature>
<comment type="catalytic activity">
    <reaction evidence="1">
        <text>dihydroxyacetone + phosphoenolpyruvate = dihydroxyacetone phosphate + pyruvate</text>
        <dbReference type="Rhea" id="RHEA:18381"/>
        <dbReference type="ChEBI" id="CHEBI:15361"/>
        <dbReference type="ChEBI" id="CHEBI:16016"/>
        <dbReference type="ChEBI" id="CHEBI:57642"/>
        <dbReference type="ChEBI" id="CHEBI:58702"/>
        <dbReference type="EC" id="2.7.1.121"/>
    </reaction>
</comment>
<evidence type="ECO:0000256" key="2">
    <source>
        <dbReference type="ARBA" id="ARBA00002788"/>
    </source>
</evidence>
<name>A0A0C2FL60_9ACTN</name>
<dbReference type="NCBIfam" id="TIGR02364">
    <property type="entry name" value="dha_pts"/>
    <property type="match status" value="1"/>
</dbReference>
<evidence type="ECO:0000256" key="5">
    <source>
        <dbReference type="ARBA" id="ARBA00046577"/>
    </source>
</evidence>
<dbReference type="Gene3D" id="3.40.50.510">
    <property type="entry name" value="Phosphotransferase system, mannose-type IIA component"/>
    <property type="match status" value="1"/>
</dbReference>
<reference evidence="8" key="1">
    <citation type="journal article" date="2015" name="Chem. Biol.">
        <title>Structure, bioactivity, and resistance mechanism of streptomonomicin, an unusual lasso Peptide from an understudied halophilic actinomycete.</title>
        <authorList>
            <person name="Metelev M."/>
            <person name="Tietz J.I."/>
            <person name="Melby J.O."/>
            <person name="Blair P.M."/>
            <person name="Zhu L."/>
            <person name="Livnat I."/>
            <person name="Severinov K."/>
            <person name="Mitchell D.A."/>
        </authorList>
    </citation>
    <scope>NUCLEOTIDE SEQUENCE [LARGE SCALE GENOMIC DNA]</scope>
    <source>
        <strain evidence="8">YIM 90003</strain>
    </source>
</reference>
<gene>
    <name evidence="7" type="ORF">LP52_03605</name>
</gene>
<evidence type="ECO:0000313" key="8">
    <source>
        <dbReference type="Proteomes" id="UP000031675"/>
    </source>
</evidence>
<accession>A0A0C2FL60</accession>
<dbReference type="InterPro" id="IPR004701">
    <property type="entry name" value="PTS_EIIA_man-typ"/>
</dbReference>
<protein>
    <recommendedName>
        <fullName evidence="3">phosphoenolpyruvate--glycerone phosphotransferase</fullName>
        <ecNumber evidence="3">2.7.1.121</ecNumber>
    </recommendedName>
</protein>
<dbReference type="GO" id="GO:0019563">
    <property type="term" value="P:glycerol catabolic process"/>
    <property type="evidence" value="ECO:0007669"/>
    <property type="project" value="InterPro"/>
</dbReference>
<dbReference type="InterPro" id="IPR039643">
    <property type="entry name" value="DhaM"/>
</dbReference>
<dbReference type="PANTHER" id="PTHR38594:SF1">
    <property type="entry name" value="PEP-DEPENDENT DIHYDROXYACETONE KINASE, PHOSPHORYL DONOR SUBUNIT DHAM"/>
    <property type="match status" value="1"/>
</dbReference>
<dbReference type="GO" id="GO:0009401">
    <property type="term" value="P:phosphoenolpyruvate-dependent sugar phosphotransferase system"/>
    <property type="evidence" value="ECO:0007669"/>
    <property type="project" value="InterPro"/>
</dbReference>
<dbReference type="AlphaFoldDB" id="A0A0C2FL60"/>
<dbReference type="Pfam" id="PF03610">
    <property type="entry name" value="EIIA-man"/>
    <property type="match status" value="1"/>
</dbReference>
<keyword evidence="7" id="KW-0670">Pyruvate</keyword>
<sequence>MENDGATVGIVLVSHSGKLAEGLGELIGQLGSAGGCVFRAGGTDEGGIGTSYERIAAAVAEADSGAGVVVLPDIGSAVLTARMVLEDDSRQDVVLVDAPFVEGAVAAAVTASTGADLAAVAEAARDARGQPKFQA</sequence>
<dbReference type="SUPFAM" id="SSF53062">
    <property type="entry name" value="PTS system fructose IIA component-like"/>
    <property type="match status" value="1"/>
</dbReference>
<organism evidence="7 8">
    <name type="scientific">Streptomonospora alba</name>
    <dbReference type="NCBI Taxonomy" id="183763"/>
    <lineage>
        <taxon>Bacteria</taxon>
        <taxon>Bacillati</taxon>
        <taxon>Actinomycetota</taxon>
        <taxon>Actinomycetes</taxon>
        <taxon>Streptosporangiales</taxon>
        <taxon>Nocardiopsidaceae</taxon>
        <taxon>Streptomonospora</taxon>
    </lineage>
</organism>
<dbReference type="EMBL" id="JROO01000006">
    <property type="protein sequence ID" value="KII00040.1"/>
    <property type="molecule type" value="Genomic_DNA"/>
</dbReference>
<keyword evidence="8" id="KW-1185">Reference proteome</keyword>
<dbReference type="PANTHER" id="PTHR38594">
    <property type="entry name" value="PEP-DEPENDENT DIHYDROXYACETONE KINASE, PHOSPHORYL DONOR SUBUNIT DHAM"/>
    <property type="match status" value="1"/>
</dbReference>
<dbReference type="STRING" id="183763.LP52_03605"/>
<dbReference type="InterPro" id="IPR012844">
    <property type="entry name" value="DhaM_N"/>
</dbReference>
<evidence type="ECO:0000256" key="3">
    <source>
        <dbReference type="ARBA" id="ARBA00012095"/>
    </source>
</evidence>
<keyword evidence="4 7" id="KW-0808">Transferase</keyword>
<evidence type="ECO:0000256" key="1">
    <source>
        <dbReference type="ARBA" id="ARBA00001113"/>
    </source>
</evidence>
<evidence type="ECO:0000313" key="7">
    <source>
        <dbReference type="EMBL" id="KII00040.1"/>
    </source>
</evidence>
<dbReference type="RefSeq" id="WP_040270713.1">
    <property type="nucleotide sequence ID" value="NZ_JROO01000006.1"/>
</dbReference>
<evidence type="ECO:0000259" key="6">
    <source>
        <dbReference type="PROSITE" id="PS51096"/>
    </source>
</evidence>
<dbReference type="EC" id="2.7.1.121" evidence="3"/>
<dbReference type="InterPro" id="IPR036662">
    <property type="entry name" value="PTS_EIIA_man-typ_sf"/>
</dbReference>
<evidence type="ECO:0000256" key="4">
    <source>
        <dbReference type="ARBA" id="ARBA00022679"/>
    </source>
</evidence>